<dbReference type="EMBL" id="CAJNJA010009612">
    <property type="protein sequence ID" value="CAE7248591.1"/>
    <property type="molecule type" value="Genomic_DNA"/>
</dbReference>
<feature type="non-terminal residue" evidence="2">
    <location>
        <position position="1"/>
    </location>
</feature>
<accession>A0A812LR91</accession>
<keyword evidence="3" id="KW-1185">Reference proteome</keyword>
<dbReference type="Proteomes" id="UP000601435">
    <property type="component" value="Unassembled WGS sequence"/>
</dbReference>
<dbReference type="OrthoDB" id="428688at2759"/>
<feature type="compositionally biased region" description="Pro residues" evidence="1">
    <location>
        <begin position="13"/>
        <end position="26"/>
    </location>
</feature>
<evidence type="ECO:0000313" key="3">
    <source>
        <dbReference type="Proteomes" id="UP000601435"/>
    </source>
</evidence>
<proteinExistence type="predicted"/>
<feature type="non-terminal residue" evidence="2">
    <location>
        <position position="115"/>
    </location>
</feature>
<feature type="region of interest" description="Disordered" evidence="1">
    <location>
        <begin position="1"/>
        <end position="43"/>
    </location>
</feature>
<reference evidence="2" key="1">
    <citation type="submission" date="2021-02" db="EMBL/GenBank/DDBJ databases">
        <authorList>
            <person name="Dougan E. K."/>
            <person name="Rhodes N."/>
            <person name="Thang M."/>
            <person name="Chan C."/>
        </authorList>
    </citation>
    <scope>NUCLEOTIDE SEQUENCE</scope>
</reference>
<protein>
    <submittedName>
        <fullName evidence="2">Uncharacterized protein</fullName>
    </submittedName>
</protein>
<evidence type="ECO:0000256" key="1">
    <source>
        <dbReference type="SAM" id="MobiDB-lite"/>
    </source>
</evidence>
<gene>
    <name evidence="2" type="ORF">SNEC2469_LOCUS5000</name>
</gene>
<comment type="caution">
    <text evidence="2">The sequence shown here is derived from an EMBL/GenBank/DDBJ whole genome shotgun (WGS) entry which is preliminary data.</text>
</comment>
<name>A0A812LR91_9DINO</name>
<sequence>DDYFDEGRLAPPEDYPPLPRAPPFAPPGAEAVPGPNEEFEAERMPYETMQVDHPVDPVQLTSYDNDWLVEHLTPRLRDFIISRFQPDLITEPKFVASIGKYVSAKYLQTSGSFVS</sequence>
<evidence type="ECO:0000313" key="2">
    <source>
        <dbReference type="EMBL" id="CAE7248591.1"/>
    </source>
</evidence>
<organism evidence="2 3">
    <name type="scientific">Symbiodinium necroappetens</name>
    <dbReference type="NCBI Taxonomy" id="1628268"/>
    <lineage>
        <taxon>Eukaryota</taxon>
        <taxon>Sar</taxon>
        <taxon>Alveolata</taxon>
        <taxon>Dinophyceae</taxon>
        <taxon>Suessiales</taxon>
        <taxon>Symbiodiniaceae</taxon>
        <taxon>Symbiodinium</taxon>
    </lineage>
</organism>
<dbReference type="AlphaFoldDB" id="A0A812LR91"/>